<evidence type="ECO:0000313" key="1">
    <source>
        <dbReference type="EMBL" id="KAF0525061.1"/>
    </source>
</evidence>
<name>A0A8H4ARH4_GIGMA</name>
<evidence type="ECO:0000313" key="2">
    <source>
        <dbReference type="Proteomes" id="UP000439903"/>
    </source>
</evidence>
<protein>
    <submittedName>
        <fullName evidence="1">Uncharacterized protein</fullName>
    </submittedName>
</protein>
<dbReference type="EMBL" id="WTPW01000305">
    <property type="protein sequence ID" value="KAF0525061.1"/>
    <property type="molecule type" value="Genomic_DNA"/>
</dbReference>
<comment type="caution">
    <text evidence="1">The sequence shown here is derived from an EMBL/GenBank/DDBJ whole genome shotgun (WGS) entry which is preliminary data.</text>
</comment>
<gene>
    <name evidence="1" type="ORF">F8M41_014799</name>
</gene>
<dbReference type="OrthoDB" id="2404209at2759"/>
<proteinExistence type="predicted"/>
<dbReference type="Proteomes" id="UP000439903">
    <property type="component" value="Unassembled WGS sequence"/>
</dbReference>
<accession>A0A8H4ARH4</accession>
<keyword evidence="2" id="KW-1185">Reference proteome</keyword>
<dbReference type="AlphaFoldDB" id="A0A8H4ARH4"/>
<reference evidence="1 2" key="1">
    <citation type="journal article" date="2019" name="Environ. Microbiol.">
        <title>At the nexus of three kingdoms: the genome of the mycorrhizal fungus Gigaspora margarita provides insights into plant, endobacterial and fungal interactions.</title>
        <authorList>
            <person name="Venice F."/>
            <person name="Ghignone S."/>
            <person name="Salvioli di Fossalunga A."/>
            <person name="Amselem J."/>
            <person name="Novero M."/>
            <person name="Xianan X."/>
            <person name="Sedzielewska Toro K."/>
            <person name="Morin E."/>
            <person name="Lipzen A."/>
            <person name="Grigoriev I.V."/>
            <person name="Henrissat B."/>
            <person name="Martin F.M."/>
            <person name="Bonfante P."/>
        </authorList>
    </citation>
    <scope>NUCLEOTIDE SEQUENCE [LARGE SCALE GENOMIC DNA]</scope>
    <source>
        <strain evidence="1 2">BEG34</strain>
    </source>
</reference>
<organism evidence="1 2">
    <name type="scientific">Gigaspora margarita</name>
    <dbReference type="NCBI Taxonomy" id="4874"/>
    <lineage>
        <taxon>Eukaryota</taxon>
        <taxon>Fungi</taxon>
        <taxon>Fungi incertae sedis</taxon>
        <taxon>Mucoromycota</taxon>
        <taxon>Glomeromycotina</taxon>
        <taxon>Glomeromycetes</taxon>
        <taxon>Diversisporales</taxon>
        <taxon>Gigasporaceae</taxon>
        <taxon>Gigaspora</taxon>
    </lineage>
</organism>
<sequence>MESFQVTIPFLKIINQLQRYIRGSHIATLHITNATIEFFNAQGDQIEVNFALDPAKGSSKESQMPLFYKDLQRIGYLAMELEKVETMYNWNAYAKHEMMDRFAANKFKSAWRITRQVFSLYQTHGIHNLLISYYLSANALLVMTKEGFTSLLEEVWRSHEKDVEFLITNN</sequence>